<gene>
    <name evidence="1" type="ORF">BOTCAL_0288g00020</name>
</gene>
<name>A0A4Y8CUV6_9HELO</name>
<keyword evidence="2" id="KW-1185">Reference proteome</keyword>
<organism evidence="1 2">
    <name type="scientific">Botryotinia calthae</name>
    <dbReference type="NCBI Taxonomy" id="38488"/>
    <lineage>
        <taxon>Eukaryota</taxon>
        <taxon>Fungi</taxon>
        <taxon>Dikarya</taxon>
        <taxon>Ascomycota</taxon>
        <taxon>Pezizomycotina</taxon>
        <taxon>Leotiomycetes</taxon>
        <taxon>Helotiales</taxon>
        <taxon>Sclerotiniaceae</taxon>
        <taxon>Botryotinia</taxon>
    </lineage>
</organism>
<protein>
    <submittedName>
        <fullName evidence="1">Uncharacterized protein</fullName>
    </submittedName>
</protein>
<dbReference type="AlphaFoldDB" id="A0A4Y8CUV6"/>
<evidence type="ECO:0000313" key="1">
    <source>
        <dbReference type="EMBL" id="TEY48972.1"/>
    </source>
</evidence>
<evidence type="ECO:0000313" key="2">
    <source>
        <dbReference type="Proteomes" id="UP000297299"/>
    </source>
</evidence>
<reference evidence="1 2" key="1">
    <citation type="submission" date="2017-11" db="EMBL/GenBank/DDBJ databases">
        <title>Comparative genomics of Botrytis spp.</title>
        <authorList>
            <person name="Valero-Jimenez C.A."/>
            <person name="Tapia P."/>
            <person name="Veloso J."/>
            <person name="Silva-Moreno E."/>
            <person name="Staats M."/>
            <person name="Valdes J.H."/>
            <person name="Van Kan J.A.L."/>
        </authorList>
    </citation>
    <scope>NUCLEOTIDE SEQUENCE [LARGE SCALE GENOMIC DNA]</scope>
    <source>
        <strain evidence="1 2">MUCL2830</strain>
    </source>
</reference>
<dbReference type="EMBL" id="PHWZ01000287">
    <property type="protein sequence ID" value="TEY48972.1"/>
    <property type="molecule type" value="Genomic_DNA"/>
</dbReference>
<dbReference type="Proteomes" id="UP000297299">
    <property type="component" value="Unassembled WGS sequence"/>
</dbReference>
<sequence length="69" mass="7981">MPSRIEENKCEIMDLLVRINLAGNDIKENTLQIEQILASGVITQEEDYTVRTCRRMIKFSNGLLASYKY</sequence>
<proteinExistence type="predicted"/>
<dbReference type="OrthoDB" id="3542187at2759"/>
<comment type="caution">
    <text evidence="1">The sequence shown here is derived from an EMBL/GenBank/DDBJ whole genome shotgun (WGS) entry which is preliminary data.</text>
</comment>
<accession>A0A4Y8CUV6</accession>